<evidence type="ECO:0000256" key="1">
    <source>
        <dbReference type="ARBA" id="ARBA00001849"/>
    </source>
</evidence>
<evidence type="ECO:0000256" key="9">
    <source>
        <dbReference type="SAM" id="MobiDB-lite"/>
    </source>
</evidence>
<dbReference type="Proteomes" id="UP001579974">
    <property type="component" value="Unassembled WGS sequence"/>
</dbReference>
<comment type="catalytic activity">
    <reaction evidence="1 8">
        <text>Exonucleolytic cleavage in the 3'- to 5'-direction to yield nucleoside 5'-phosphates.</text>
        <dbReference type="EC" id="3.1.13.1"/>
    </reaction>
</comment>
<protein>
    <recommendedName>
        <fullName evidence="8">Ribonuclease R</fullName>
        <shortName evidence="8">RNase R</shortName>
        <ecNumber evidence="8">3.1.13.1</ecNumber>
    </recommendedName>
</protein>
<dbReference type="InterPro" id="IPR011129">
    <property type="entry name" value="CSD"/>
</dbReference>
<dbReference type="CDD" id="cd04471">
    <property type="entry name" value="S1_RNase_R"/>
    <property type="match status" value="1"/>
</dbReference>
<dbReference type="InterPro" id="IPR040476">
    <property type="entry name" value="CSD2"/>
</dbReference>
<dbReference type="SMART" id="SM00955">
    <property type="entry name" value="RNB"/>
    <property type="match status" value="1"/>
</dbReference>
<evidence type="ECO:0000313" key="11">
    <source>
        <dbReference type="EMBL" id="MFB5191760.1"/>
    </source>
</evidence>
<feature type="domain" description="S1 motif" evidence="10">
    <location>
        <begin position="625"/>
        <end position="705"/>
    </location>
</feature>
<dbReference type="PROSITE" id="PS01175">
    <property type="entry name" value="RIBONUCLEASE_II"/>
    <property type="match status" value="1"/>
</dbReference>
<dbReference type="InterPro" id="IPR013223">
    <property type="entry name" value="RNase_B_OB_dom"/>
</dbReference>
<accession>A0ABV5AIX8</accession>
<dbReference type="InterPro" id="IPR001900">
    <property type="entry name" value="RNase_II/R"/>
</dbReference>
<dbReference type="InterPro" id="IPR004476">
    <property type="entry name" value="RNase_II/RNase_R"/>
</dbReference>
<keyword evidence="7 8" id="KW-0694">RNA-binding</keyword>
<dbReference type="NCBIfam" id="TIGR02063">
    <property type="entry name" value="RNase_R"/>
    <property type="match status" value="1"/>
</dbReference>
<dbReference type="SMART" id="SM00357">
    <property type="entry name" value="CSP"/>
    <property type="match status" value="2"/>
</dbReference>
<comment type="similarity">
    <text evidence="8">Belongs to the RNR ribonuclease family. RNase R subfamily.</text>
</comment>
<dbReference type="PANTHER" id="PTHR23355:SF9">
    <property type="entry name" value="DIS3-LIKE EXONUCLEASE 2"/>
    <property type="match status" value="1"/>
</dbReference>
<sequence length="982" mass="110717">MQREDVLEYMQSDIYTPLTAQELSDVFDQRSASEFRDLVKLLNQLEDEGHIVRTKNNRYGLPDTAGLVVGKLQMKARGFGFVIPERDGDADVYIPATEMNGAMSGDKVMARVLNDGKGGPHREGVIVRVVERANERIVGKITIYAHHAFVDPIDKRFNQDIFIPKEDIRDAHDGYIVVVELTSFPSATHGPVGKIVEVLGHPDEPGIDILAVIRKYGLPEQFPDKVLKATEAIPLDIDPEEFKHRRDIRDEPMVTIDSESAKDLDDAVHVKLLDNGNYVLGVHIADVGYYVKEGSAIDQEAFRRGTSVYLVDRVIPMLPPRLSNNICSLNPQVDRLAFSCEMEIDPEGRTVRHDVFPSVIKTAARMTYNNVRKILEDNDEALIEEYKELVPMFRHMEQLALILRQKRMRRGAVDFDFDEIYVKVNDLGEPVEIVPRQRSVAERLIEEFMLAANETVAEHFHWLGVPFVYRVHDEPDADKMISLNAFLHNFGHHLKGAGGSKVHPRALQEVLSAVEGTREARMISTVMLRSMQQAKYKPECTGHFGLAADYYTHFTSPIRRYPDLTIHRIMREVLAGPLSKEREATLRQFVEDASRQSSERERLAQDAEREVDQLKMVEYMQAHLDEAFDGIISSVTQFGIFVQLDNGVEGLIHISTLADDYYVFNERQMALIGERNRRVFRLGDPVRIEVVSANKEELQINFALVEHRREATFVSGQGGGSIVYDEDLSPTERRQSIERREGLSSGPPARGGDRAGGHKGRSHRDRLSGRTVEGGYARNGRARDAELPVDMPYDEWDDAYPDPREAREQAQAARGGRDVGSGRRDFERGRTDTRSPSRRGRTDRRDDERGRRGRASGAERSRYGDQDRDRDRDRRDERRGTAGDYAENGVRRSADGRTGGYRTWAGRGESGEGRGREDGSRSRERRRGSQADRGAVSYGDGGKPRKKHRGSAKVGAKVAARKGGRGVTSGGRSAGKRRNKAR</sequence>
<dbReference type="Pfam" id="PF00773">
    <property type="entry name" value="RNB"/>
    <property type="match status" value="1"/>
</dbReference>
<feature type="compositionally biased region" description="Basic and acidic residues" evidence="9">
    <location>
        <begin position="909"/>
        <end position="930"/>
    </location>
</feature>
<comment type="function">
    <text evidence="8">3'-5' exoribonuclease that releases 5'-nucleoside monophosphates and is involved in maturation of structured RNAs.</text>
</comment>
<keyword evidence="12" id="KW-1185">Reference proteome</keyword>
<evidence type="ECO:0000256" key="5">
    <source>
        <dbReference type="ARBA" id="ARBA00022801"/>
    </source>
</evidence>
<comment type="subcellular location">
    <subcellularLocation>
        <location evidence="2 8">Cytoplasm</location>
    </subcellularLocation>
</comment>
<dbReference type="HAMAP" id="MF_01895">
    <property type="entry name" value="RNase_R"/>
    <property type="match status" value="1"/>
</dbReference>
<evidence type="ECO:0000256" key="3">
    <source>
        <dbReference type="ARBA" id="ARBA00022490"/>
    </source>
</evidence>
<evidence type="ECO:0000256" key="7">
    <source>
        <dbReference type="ARBA" id="ARBA00022884"/>
    </source>
</evidence>
<reference evidence="11 12" key="1">
    <citation type="journal article" date="2024" name="Int. J. Mol. Sci.">
        <title>Exploration of Alicyclobacillus spp. Genome in Search of Antibiotic Resistance.</title>
        <authorList>
            <person name="Bucka-Kolendo J."/>
            <person name="Kiousi D.E."/>
            <person name="Dekowska A."/>
            <person name="Mikolajczuk-Szczyrba A."/>
            <person name="Karadedos D.M."/>
            <person name="Michael P."/>
            <person name="Galanis A."/>
            <person name="Sokolowska B."/>
        </authorList>
    </citation>
    <scope>NUCLEOTIDE SEQUENCE [LARGE SCALE GENOMIC DNA]</scope>
    <source>
        <strain evidence="11 12">KKP 3000</strain>
    </source>
</reference>
<feature type="compositionally biased region" description="Basic and acidic residues" evidence="9">
    <location>
        <begin position="730"/>
        <end position="742"/>
    </location>
</feature>
<evidence type="ECO:0000256" key="8">
    <source>
        <dbReference type="HAMAP-Rule" id="MF_01895"/>
    </source>
</evidence>
<feature type="compositionally biased region" description="Basic and acidic residues" evidence="9">
    <location>
        <begin position="857"/>
        <end position="881"/>
    </location>
</feature>
<evidence type="ECO:0000256" key="2">
    <source>
        <dbReference type="ARBA" id="ARBA00004496"/>
    </source>
</evidence>
<dbReference type="InterPro" id="IPR003029">
    <property type="entry name" value="S1_domain"/>
</dbReference>
<dbReference type="RefSeq" id="WP_275474102.1">
    <property type="nucleotide sequence ID" value="NZ_CP162940.1"/>
</dbReference>
<keyword evidence="3 8" id="KW-0963">Cytoplasm</keyword>
<dbReference type="NCBIfam" id="TIGR00358">
    <property type="entry name" value="3_prime_RNase"/>
    <property type="match status" value="1"/>
</dbReference>
<dbReference type="Gene3D" id="2.40.50.140">
    <property type="entry name" value="Nucleic acid-binding proteins"/>
    <property type="match status" value="2"/>
</dbReference>
<gene>
    <name evidence="8 11" type="primary">rnr</name>
    <name evidence="11" type="ORF">KKP3000_000539</name>
</gene>
<evidence type="ECO:0000313" key="12">
    <source>
        <dbReference type="Proteomes" id="UP001579974"/>
    </source>
</evidence>
<keyword evidence="4 8" id="KW-0540">Nuclease</keyword>
<keyword evidence="6 8" id="KW-0269">Exonuclease</keyword>
<feature type="region of interest" description="Disordered" evidence="9">
    <location>
        <begin position="720"/>
        <end position="982"/>
    </location>
</feature>
<evidence type="ECO:0000256" key="6">
    <source>
        <dbReference type="ARBA" id="ARBA00022839"/>
    </source>
</evidence>
<dbReference type="InterPro" id="IPR012340">
    <property type="entry name" value="NA-bd_OB-fold"/>
</dbReference>
<dbReference type="PROSITE" id="PS50126">
    <property type="entry name" value="S1"/>
    <property type="match status" value="1"/>
</dbReference>
<keyword evidence="5 8" id="KW-0378">Hydrolase</keyword>
<dbReference type="SUPFAM" id="SSF50249">
    <property type="entry name" value="Nucleic acid-binding proteins"/>
    <property type="match status" value="4"/>
</dbReference>
<dbReference type="SMART" id="SM00316">
    <property type="entry name" value="S1"/>
    <property type="match status" value="1"/>
</dbReference>
<name>A0ABV5AIX8_9BACL</name>
<dbReference type="InterPro" id="IPR011805">
    <property type="entry name" value="RNase_R"/>
</dbReference>
<dbReference type="EC" id="3.1.13.1" evidence="8"/>
<dbReference type="InterPro" id="IPR022966">
    <property type="entry name" value="RNase_II/R_CS"/>
</dbReference>
<dbReference type="Pfam" id="PF00575">
    <property type="entry name" value="S1"/>
    <property type="match status" value="1"/>
</dbReference>
<dbReference type="Pfam" id="PF08206">
    <property type="entry name" value="OB_RNB"/>
    <property type="match status" value="1"/>
</dbReference>
<dbReference type="EMBL" id="JBDXSU010000013">
    <property type="protein sequence ID" value="MFB5191760.1"/>
    <property type="molecule type" value="Genomic_DNA"/>
</dbReference>
<dbReference type="InterPro" id="IPR050180">
    <property type="entry name" value="RNR_Ribonuclease"/>
</dbReference>
<comment type="caution">
    <text evidence="11">The sequence shown here is derived from an EMBL/GenBank/DDBJ whole genome shotgun (WGS) entry which is preliminary data.</text>
</comment>
<feature type="compositionally biased region" description="Basic and acidic residues" evidence="9">
    <location>
        <begin position="815"/>
        <end position="835"/>
    </location>
</feature>
<dbReference type="PANTHER" id="PTHR23355">
    <property type="entry name" value="RIBONUCLEASE"/>
    <property type="match status" value="1"/>
</dbReference>
<evidence type="ECO:0000259" key="10">
    <source>
        <dbReference type="PROSITE" id="PS50126"/>
    </source>
</evidence>
<dbReference type="Pfam" id="PF17876">
    <property type="entry name" value="CSD2"/>
    <property type="match status" value="1"/>
</dbReference>
<evidence type="ECO:0000256" key="4">
    <source>
        <dbReference type="ARBA" id="ARBA00022722"/>
    </source>
</evidence>
<organism evidence="11 12">
    <name type="scientific">Alicyclobacillus fastidiosus</name>
    <dbReference type="NCBI Taxonomy" id="392011"/>
    <lineage>
        <taxon>Bacteria</taxon>
        <taxon>Bacillati</taxon>
        <taxon>Bacillota</taxon>
        <taxon>Bacilli</taxon>
        <taxon>Bacillales</taxon>
        <taxon>Alicyclobacillaceae</taxon>
        <taxon>Alicyclobacillus</taxon>
    </lineage>
</organism>
<proteinExistence type="inferred from homology"/>